<feature type="transmembrane region" description="Helical" evidence="8">
    <location>
        <begin position="200"/>
        <end position="216"/>
    </location>
</feature>
<dbReference type="InterPro" id="IPR002781">
    <property type="entry name" value="TM_pro_TauE-like"/>
</dbReference>
<evidence type="ECO:0000256" key="5">
    <source>
        <dbReference type="ARBA" id="ARBA00022692"/>
    </source>
</evidence>
<keyword evidence="3" id="KW-0813">Transport</keyword>
<evidence type="ECO:0000256" key="2">
    <source>
        <dbReference type="ARBA" id="ARBA00009142"/>
    </source>
</evidence>
<organism evidence="9 10">
    <name type="scientific">Meridianimarinicoccus roseus</name>
    <dbReference type="NCBI Taxonomy" id="2072018"/>
    <lineage>
        <taxon>Bacteria</taxon>
        <taxon>Pseudomonadati</taxon>
        <taxon>Pseudomonadota</taxon>
        <taxon>Alphaproteobacteria</taxon>
        <taxon>Rhodobacterales</taxon>
        <taxon>Paracoccaceae</taxon>
        <taxon>Meridianimarinicoccus</taxon>
    </lineage>
</organism>
<dbReference type="Proteomes" id="UP000245680">
    <property type="component" value="Unassembled WGS sequence"/>
</dbReference>
<evidence type="ECO:0000256" key="6">
    <source>
        <dbReference type="ARBA" id="ARBA00022989"/>
    </source>
</evidence>
<dbReference type="GO" id="GO:0005886">
    <property type="term" value="C:plasma membrane"/>
    <property type="evidence" value="ECO:0007669"/>
    <property type="project" value="UniProtKB-SubCell"/>
</dbReference>
<evidence type="ECO:0000313" key="10">
    <source>
        <dbReference type="Proteomes" id="UP000245680"/>
    </source>
</evidence>
<keyword evidence="4 8" id="KW-1003">Cell membrane</keyword>
<feature type="transmembrane region" description="Helical" evidence="8">
    <location>
        <begin position="100"/>
        <end position="122"/>
    </location>
</feature>
<dbReference type="PANTHER" id="PTHR30269:SF37">
    <property type="entry name" value="MEMBRANE TRANSPORTER PROTEIN"/>
    <property type="match status" value="1"/>
</dbReference>
<accession>A0A2V2LCY0</accession>
<evidence type="ECO:0000256" key="8">
    <source>
        <dbReference type="RuleBase" id="RU363041"/>
    </source>
</evidence>
<dbReference type="OrthoDB" id="7028171at2"/>
<comment type="similarity">
    <text evidence="2 8">Belongs to the 4-toluene sulfonate uptake permease (TSUP) (TC 2.A.102) family.</text>
</comment>
<dbReference type="PANTHER" id="PTHR30269">
    <property type="entry name" value="TRANSMEMBRANE PROTEIN YFCA"/>
    <property type="match status" value="1"/>
</dbReference>
<evidence type="ECO:0000256" key="7">
    <source>
        <dbReference type="ARBA" id="ARBA00023136"/>
    </source>
</evidence>
<evidence type="ECO:0000256" key="1">
    <source>
        <dbReference type="ARBA" id="ARBA00004651"/>
    </source>
</evidence>
<reference evidence="9 10" key="1">
    <citation type="submission" date="2018-05" db="EMBL/GenBank/DDBJ databases">
        <title>Rhodobacteraceae gen. nov., sp. nov. isolated from sea water.</title>
        <authorList>
            <person name="Ren Y."/>
        </authorList>
    </citation>
    <scope>NUCLEOTIDE SEQUENCE [LARGE SCALE GENOMIC DNA]</scope>
    <source>
        <strain evidence="9 10">TG-679</strain>
    </source>
</reference>
<feature type="transmembrane region" description="Helical" evidence="8">
    <location>
        <begin position="36"/>
        <end position="56"/>
    </location>
</feature>
<dbReference type="RefSeq" id="WP_109812983.1">
    <property type="nucleotide sequence ID" value="NZ_QGKU01000052.1"/>
</dbReference>
<proteinExistence type="inferred from homology"/>
<name>A0A2V2LCY0_9RHOB</name>
<dbReference type="AlphaFoldDB" id="A0A2V2LCY0"/>
<protein>
    <recommendedName>
        <fullName evidence="8">Probable membrane transporter protein</fullName>
    </recommendedName>
</protein>
<dbReference type="InterPro" id="IPR052017">
    <property type="entry name" value="TSUP"/>
</dbReference>
<dbReference type="Pfam" id="PF01925">
    <property type="entry name" value="TauE"/>
    <property type="match status" value="1"/>
</dbReference>
<comment type="caution">
    <text evidence="9">The sequence shown here is derived from an EMBL/GenBank/DDBJ whole genome shotgun (WGS) entry which is preliminary data.</text>
</comment>
<feature type="transmembrane region" description="Helical" evidence="8">
    <location>
        <begin position="77"/>
        <end position="94"/>
    </location>
</feature>
<evidence type="ECO:0000256" key="4">
    <source>
        <dbReference type="ARBA" id="ARBA00022475"/>
    </source>
</evidence>
<keyword evidence="6 8" id="KW-1133">Transmembrane helix</keyword>
<evidence type="ECO:0000256" key="3">
    <source>
        <dbReference type="ARBA" id="ARBA00022448"/>
    </source>
</evidence>
<evidence type="ECO:0000313" key="9">
    <source>
        <dbReference type="EMBL" id="PWR01374.1"/>
    </source>
</evidence>
<sequence>MTIDLLFLCIAVPGVLIAGISKGGFGGGAAFVATPILALVIDPAMSLGVMLPLLMVMDAAGLRAYWGKWSAPVARRLITGGVPGVLLAAAVYRFTDPDVFRFLIGAISLGFVLFQIGLIRGWWAPRAAPLPPGIGLGCGVAAGFTSFVAHAGGPAALIYLLSQGLGKVTFQATTVAVFSALNLAKVGIYGGLGFFSAETLRLALVLVPVALAGVLIGVKANRLVPERAFFTLTYVLLTGAGAKLVWDALS</sequence>
<keyword evidence="10" id="KW-1185">Reference proteome</keyword>
<dbReference type="EMBL" id="QGKU01000052">
    <property type="protein sequence ID" value="PWR01374.1"/>
    <property type="molecule type" value="Genomic_DNA"/>
</dbReference>
<keyword evidence="7 8" id="KW-0472">Membrane</keyword>
<keyword evidence="5 8" id="KW-0812">Transmembrane</keyword>
<feature type="transmembrane region" description="Helical" evidence="8">
    <location>
        <begin position="168"/>
        <end position="188"/>
    </location>
</feature>
<feature type="transmembrane region" description="Helical" evidence="8">
    <location>
        <begin position="134"/>
        <end position="162"/>
    </location>
</feature>
<gene>
    <name evidence="9" type="ORF">DKT77_17580</name>
</gene>
<comment type="subcellular location">
    <subcellularLocation>
        <location evidence="1 8">Cell membrane</location>
        <topology evidence="1 8">Multi-pass membrane protein</topology>
    </subcellularLocation>
</comment>